<sequence>MPRNAADPTWAVLWTSGSLWQTGQQTTQEIGQCYNAPRKASWQRCTMSCQRQGPRGPLPVPGGHLVRHLPPHTVVLRLIEEEKENTEQRAEETESREGRGSLGSLCRFKSVSSLNLLPTSSHAGSCPPLPKPRTRRHSPAQEGDQLGIMTLGDTRSSLSEDQGVLYGNHCERMTLELRLPAIREEVGDDKTTIKCETSTPALPLSLRLGRLHTGALHTATHEDLRDAHKLTPVGAFFLILVEVCPARGMFLTVMALCLSARQALRTAPGTTPAAARAGRTRCTKPQRKRASIKSSISLLFRKKEKGRPEDPNKEALGPGGCFTFQREEGLQASPFCVSPVVPTRLQSLTLGVLLGAGVEEASVFSMGLR</sequence>
<feature type="region of interest" description="Disordered" evidence="1">
    <location>
        <begin position="117"/>
        <end position="145"/>
    </location>
</feature>
<evidence type="ECO:0000313" key="5">
    <source>
        <dbReference type="RefSeq" id="XP_070641636.1"/>
    </source>
</evidence>
<dbReference type="RefSeq" id="XP_070641637.1">
    <property type="nucleotide sequence ID" value="XM_070785536.1"/>
</dbReference>
<dbReference type="RefSeq" id="XP_070658288.1">
    <property type="nucleotide sequence ID" value="XM_070802187.1"/>
</dbReference>
<reference evidence="3 4" key="1">
    <citation type="submission" date="2025-05" db="UniProtKB">
        <authorList>
            <consortium name="RefSeq"/>
        </authorList>
    </citation>
    <scope>IDENTIFICATION</scope>
    <source>
        <tissue evidence="3 4">Blood</tissue>
    </source>
</reference>
<evidence type="ECO:0000313" key="3">
    <source>
        <dbReference type="RefSeq" id="XP_070641634.1"/>
    </source>
</evidence>
<evidence type="ECO:0000313" key="7">
    <source>
        <dbReference type="RefSeq" id="XP_070658288.1"/>
    </source>
</evidence>
<protein>
    <submittedName>
        <fullName evidence="3 4">Liprin-alpha-1-like isoform X1</fullName>
    </submittedName>
</protein>
<accession>A0ABM4TE11</accession>
<evidence type="ECO:0000313" key="6">
    <source>
        <dbReference type="RefSeq" id="XP_070641637.1"/>
    </source>
</evidence>
<evidence type="ECO:0000313" key="4">
    <source>
        <dbReference type="RefSeq" id="XP_070641635.1"/>
    </source>
</evidence>
<organism evidence="2 7">
    <name type="scientific">Bos indicus</name>
    <name type="common">Zebu</name>
    <dbReference type="NCBI Taxonomy" id="9915"/>
    <lineage>
        <taxon>Eukaryota</taxon>
        <taxon>Metazoa</taxon>
        <taxon>Chordata</taxon>
        <taxon>Craniata</taxon>
        <taxon>Vertebrata</taxon>
        <taxon>Euteleostomi</taxon>
        <taxon>Mammalia</taxon>
        <taxon>Eutheria</taxon>
        <taxon>Laurasiatheria</taxon>
        <taxon>Artiodactyla</taxon>
        <taxon>Ruminantia</taxon>
        <taxon>Pecora</taxon>
        <taxon>Bovidae</taxon>
        <taxon>Bovinae</taxon>
        <taxon>Bos</taxon>
    </lineage>
</organism>
<keyword evidence="2" id="KW-1185">Reference proteome</keyword>
<dbReference type="GeneID" id="139186838"/>
<dbReference type="Proteomes" id="UP001652663">
    <property type="component" value="Chromosome 14"/>
</dbReference>
<evidence type="ECO:0000256" key="1">
    <source>
        <dbReference type="SAM" id="MobiDB-lite"/>
    </source>
</evidence>
<dbReference type="RefSeq" id="XP_070641634.1">
    <property type="nucleotide sequence ID" value="XM_070785533.1"/>
</dbReference>
<evidence type="ECO:0000313" key="2">
    <source>
        <dbReference type="Proteomes" id="UP001652663"/>
    </source>
</evidence>
<gene>
    <name evidence="7" type="primary">LOC139186838</name>
    <name evidence="3 4 5 6" type="synonym">LOC109575115</name>
</gene>
<dbReference type="RefSeq" id="XP_070641636.1">
    <property type="nucleotide sequence ID" value="XM_070785535.1"/>
</dbReference>
<name>A0ABM4TE11_BOSIN</name>
<dbReference type="RefSeq" id="XP_070641635.1">
    <property type="nucleotide sequence ID" value="XM_070785534.1"/>
</dbReference>
<proteinExistence type="predicted"/>